<gene>
    <name evidence="1" type="ORF">GCM10007304_06810</name>
</gene>
<comment type="caution">
    <text evidence="1">The sequence shown here is derived from an EMBL/GenBank/DDBJ whole genome shotgun (WGS) entry which is preliminary data.</text>
</comment>
<sequence length="193" mass="21211">MIGDGRTDQFQWMVSEQDGYFTTAQAAHSGYSAMAIATRVDDGVWDRVESDLLRIGGWPHNELEEYAKWCAWLGTGAVISHQSATELHCLGNLHPQFVHVRVSGTARAHDRRLAVHRGRLDGRDIEYTGSFRITTPICTTLDLAAGGISQFTLDEVVGDGLVLGRLDADELFARALESGARVAERIELALSSR</sequence>
<reference evidence="1" key="2">
    <citation type="submission" date="2020-09" db="EMBL/GenBank/DDBJ databases">
        <authorList>
            <person name="Sun Q."/>
            <person name="Sedlacek I."/>
        </authorList>
    </citation>
    <scope>NUCLEOTIDE SEQUENCE</scope>
    <source>
        <strain evidence="1">CCM 7905</strain>
    </source>
</reference>
<dbReference type="RefSeq" id="WP_188543266.1">
    <property type="nucleotide sequence ID" value="NZ_BMCU01000001.1"/>
</dbReference>
<dbReference type="Proteomes" id="UP000654257">
    <property type="component" value="Unassembled WGS sequence"/>
</dbReference>
<dbReference type="EMBL" id="BMCU01000001">
    <property type="protein sequence ID" value="GGF95578.1"/>
    <property type="molecule type" value="Genomic_DNA"/>
</dbReference>
<dbReference type="AlphaFoldDB" id="A0A917CRK6"/>
<keyword evidence="2" id="KW-1185">Reference proteome</keyword>
<evidence type="ECO:0000313" key="1">
    <source>
        <dbReference type="EMBL" id="GGF95578.1"/>
    </source>
</evidence>
<protein>
    <submittedName>
        <fullName evidence="1">Uncharacterized protein</fullName>
    </submittedName>
</protein>
<accession>A0A917CRK6</accession>
<evidence type="ECO:0000313" key="2">
    <source>
        <dbReference type="Proteomes" id="UP000654257"/>
    </source>
</evidence>
<proteinExistence type="predicted"/>
<reference evidence="1" key="1">
    <citation type="journal article" date="2014" name="Int. J. Syst. Evol. Microbiol.">
        <title>Complete genome sequence of Corynebacterium casei LMG S-19264T (=DSM 44701T), isolated from a smear-ripened cheese.</title>
        <authorList>
            <consortium name="US DOE Joint Genome Institute (JGI-PGF)"/>
            <person name="Walter F."/>
            <person name="Albersmeier A."/>
            <person name="Kalinowski J."/>
            <person name="Ruckert C."/>
        </authorList>
    </citation>
    <scope>NUCLEOTIDE SEQUENCE</scope>
    <source>
        <strain evidence="1">CCM 7905</strain>
    </source>
</reference>
<name>A0A917CRK6_9NOCA</name>
<organism evidence="1 2">
    <name type="scientific">Rhodococcoides trifolii</name>
    <dbReference type="NCBI Taxonomy" id="908250"/>
    <lineage>
        <taxon>Bacteria</taxon>
        <taxon>Bacillati</taxon>
        <taxon>Actinomycetota</taxon>
        <taxon>Actinomycetes</taxon>
        <taxon>Mycobacteriales</taxon>
        <taxon>Nocardiaceae</taxon>
        <taxon>Rhodococcoides</taxon>
    </lineage>
</organism>